<name>A0A6G1JSA7_9PLEO</name>
<evidence type="ECO:0000256" key="2">
    <source>
        <dbReference type="ARBA" id="ARBA00023242"/>
    </source>
</evidence>
<organism evidence="5 6">
    <name type="scientific">Pleomassaria siparia CBS 279.74</name>
    <dbReference type="NCBI Taxonomy" id="1314801"/>
    <lineage>
        <taxon>Eukaryota</taxon>
        <taxon>Fungi</taxon>
        <taxon>Dikarya</taxon>
        <taxon>Ascomycota</taxon>
        <taxon>Pezizomycotina</taxon>
        <taxon>Dothideomycetes</taxon>
        <taxon>Pleosporomycetidae</taxon>
        <taxon>Pleosporales</taxon>
        <taxon>Pleomassariaceae</taxon>
        <taxon>Pleomassaria</taxon>
    </lineage>
</organism>
<dbReference type="PANTHER" id="PTHR31668">
    <property type="entry name" value="GLUCOSE TRANSPORT TRANSCRIPTION REGULATOR RGT1-RELATED-RELATED"/>
    <property type="match status" value="1"/>
</dbReference>
<dbReference type="SMART" id="SM00066">
    <property type="entry name" value="GAL4"/>
    <property type="match status" value="1"/>
</dbReference>
<accession>A0A6G1JSA7</accession>
<evidence type="ECO:0000259" key="4">
    <source>
        <dbReference type="PROSITE" id="PS50048"/>
    </source>
</evidence>
<dbReference type="Proteomes" id="UP000799428">
    <property type="component" value="Unassembled WGS sequence"/>
</dbReference>
<dbReference type="PROSITE" id="PS00463">
    <property type="entry name" value="ZN2_CY6_FUNGAL_1"/>
    <property type="match status" value="1"/>
</dbReference>
<dbReference type="GO" id="GO:0008270">
    <property type="term" value="F:zinc ion binding"/>
    <property type="evidence" value="ECO:0007669"/>
    <property type="project" value="InterPro"/>
</dbReference>
<proteinExistence type="predicted"/>
<dbReference type="Pfam" id="PF00172">
    <property type="entry name" value="Zn_clus"/>
    <property type="match status" value="1"/>
</dbReference>
<feature type="region of interest" description="Disordered" evidence="3">
    <location>
        <begin position="58"/>
        <end position="105"/>
    </location>
</feature>
<dbReference type="CDD" id="cd12148">
    <property type="entry name" value="fungal_TF_MHR"/>
    <property type="match status" value="1"/>
</dbReference>
<feature type="domain" description="Zn(2)-C6 fungal-type" evidence="4">
    <location>
        <begin position="22"/>
        <end position="54"/>
    </location>
</feature>
<dbReference type="SMART" id="SM00906">
    <property type="entry name" value="Fungal_trans"/>
    <property type="match status" value="1"/>
</dbReference>
<dbReference type="InterPro" id="IPR036864">
    <property type="entry name" value="Zn2-C6_fun-type_DNA-bd_sf"/>
</dbReference>
<dbReference type="InterPro" id="IPR001138">
    <property type="entry name" value="Zn2Cys6_DnaBD"/>
</dbReference>
<dbReference type="OrthoDB" id="3034343at2759"/>
<gene>
    <name evidence="5" type="ORF">K504DRAFT_393160</name>
</gene>
<keyword evidence="6" id="KW-1185">Reference proteome</keyword>
<dbReference type="GO" id="GO:0000981">
    <property type="term" value="F:DNA-binding transcription factor activity, RNA polymerase II-specific"/>
    <property type="evidence" value="ECO:0007669"/>
    <property type="project" value="InterPro"/>
</dbReference>
<dbReference type="PROSITE" id="PS50048">
    <property type="entry name" value="ZN2_CY6_FUNGAL_2"/>
    <property type="match status" value="1"/>
</dbReference>
<keyword evidence="2" id="KW-0539">Nucleus</keyword>
<sequence length="628" mass="69848">MSTTNVSTPIQNRPYRSHRVPACTRCRSRKIRCHIDIPGEPCLSCRERRLKCQYIDATTPTDENGEPKLPKRRRPTSNGDGHSEASSLPRSTPVLHKPSTNPSASIMLAPHVAEDVDIIGRHIKQHKPAGGEIDDPYQTLSHDARNPIVYLTVPRYRTGLRPEIGAGKEQLEILEQILGPFKQAVIDLFFNHAHHHFPVLDDETCSTLRNGPTDNMPKNVVCVVYAIGSPHWTRSDTLKMHAKPDAHYVWNKAISAVLEDFLSPSMATIAAAVLDQVGRPSVSIVGNMTLCGRTVSLAQTFGLHRDPSKWDITHDEKMVRIRLWWGVLITDHWASIAYGAPPHIAKGFYDVPKPTLESLLSAKATMAQKYASTCFLHLCALTELLGDILPLVYHIGPNPEELSAAVQRLKTVLNDLESQLPEWLPLPDRTGSSNLWFCFLSMRLLLSRVALRAAVLVGDAALESVRLAELSASSSAVLELILYLGESQFRDFWFPYATHLLVHAVTVSLRCTVEAKDKDERNTSISRLQRFISHIQYAYDHYDWDIALYCLERCAGSVARIAALAAQDSQPQPDAELSDPSVSGDISNTSAAFEDSSFLISDILDPNTFDLSWEALWDTPSAMTNFAL</sequence>
<dbReference type="InterPro" id="IPR050797">
    <property type="entry name" value="Carb_Metab_Trans_Reg"/>
</dbReference>
<dbReference type="GO" id="GO:0006351">
    <property type="term" value="P:DNA-templated transcription"/>
    <property type="evidence" value="ECO:0007669"/>
    <property type="project" value="InterPro"/>
</dbReference>
<dbReference type="Gene3D" id="4.10.240.10">
    <property type="entry name" value="Zn(2)-C6 fungal-type DNA-binding domain"/>
    <property type="match status" value="1"/>
</dbReference>
<feature type="compositionally biased region" description="Polar residues" evidence="3">
    <location>
        <begin position="76"/>
        <end position="90"/>
    </location>
</feature>
<evidence type="ECO:0000256" key="3">
    <source>
        <dbReference type="SAM" id="MobiDB-lite"/>
    </source>
</evidence>
<dbReference type="SUPFAM" id="SSF57701">
    <property type="entry name" value="Zn2/Cys6 DNA-binding domain"/>
    <property type="match status" value="1"/>
</dbReference>
<dbReference type="GO" id="GO:0003677">
    <property type="term" value="F:DNA binding"/>
    <property type="evidence" value="ECO:0007669"/>
    <property type="project" value="InterPro"/>
</dbReference>
<evidence type="ECO:0000256" key="1">
    <source>
        <dbReference type="ARBA" id="ARBA00022723"/>
    </source>
</evidence>
<dbReference type="GO" id="GO:0001080">
    <property type="term" value="P:nitrogen catabolite activation of transcription from RNA polymerase II promoter"/>
    <property type="evidence" value="ECO:0007669"/>
    <property type="project" value="TreeGrafter"/>
</dbReference>
<dbReference type="EMBL" id="MU005789">
    <property type="protein sequence ID" value="KAF2703162.1"/>
    <property type="molecule type" value="Genomic_DNA"/>
</dbReference>
<dbReference type="AlphaFoldDB" id="A0A6G1JSA7"/>
<dbReference type="GO" id="GO:0005634">
    <property type="term" value="C:nucleus"/>
    <property type="evidence" value="ECO:0007669"/>
    <property type="project" value="TreeGrafter"/>
</dbReference>
<evidence type="ECO:0000313" key="5">
    <source>
        <dbReference type="EMBL" id="KAF2703162.1"/>
    </source>
</evidence>
<dbReference type="CDD" id="cd00067">
    <property type="entry name" value="GAL4"/>
    <property type="match status" value="1"/>
</dbReference>
<dbReference type="Pfam" id="PF04082">
    <property type="entry name" value="Fungal_trans"/>
    <property type="match status" value="1"/>
</dbReference>
<protein>
    <submittedName>
        <fullName evidence="5">C6 transcription factor-like protein</fullName>
    </submittedName>
</protein>
<dbReference type="PANTHER" id="PTHR31668:SF10">
    <property type="entry name" value="ZN(II)2CYS6 TRANSCRIPTION FACTOR (EUROFUNG)"/>
    <property type="match status" value="1"/>
</dbReference>
<reference evidence="5" key="1">
    <citation type="journal article" date="2020" name="Stud. Mycol.">
        <title>101 Dothideomycetes genomes: a test case for predicting lifestyles and emergence of pathogens.</title>
        <authorList>
            <person name="Haridas S."/>
            <person name="Albert R."/>
            <person name="Binder M."/>
            <person name="Bloem J."/>
            <person name="Labutti K."/>
            <person name="Salamov A."/>
            <person name="Andreopoulos B."/>
            <person name="Baker S."/>
            <person name="Barry K."/>
            <person name="Bills G."/>
            <person name="Bluhm B."/>
            <person name="Cannon C."/>
            <person name="Castanera R."/>
            <person name="Culley D."/>
            <person name="Daum C."/>
            <person name="Ezra D."/>
            <person name="Gonzalez J."/>
            <person name="Henrissat B."/>
            <person name="Kuo A."/>
            <person name="Liang C."/>
            <person name="Lipzen A."/>
            <person name="Lutzoni F."/>
            <person name="Magnuson J."/>
            <person name="Mondo S."/>
            <person name="Nolan M."/>
            <person name="Ohm R."/>
            <person name="Pangilinan J."/>
            <person name="Park H.-J."/>
            <person name="Ramirez L."/>
            <person name="Alfaro M."/>
            <person name="Sun H."/>
            <person name="Tritt A."/>
            <person name="Yoshinaga Y."/>
            <person name="Zwiers L.-H."/>
            <person name="Turgeon B."/>
            <person name="Goodwin S."/>
            <person name="Spatafora J."/>
            <person name="Crous P."/>
            <person name="Grigoriev I."/>
        </authorList>
    </citation>
    <scope>NUCLEOTIDE SEQUENCE</scope>
    <source>
        <strain evidence="5">CBS 279.74</strain>
    </source>
</reference>
<evidence type="ECO:0000313" key="6">
    <source>
        <dbReference type="Proteomes" id="UP000799428"/>
    </source>
</evidence>
<keyword evidence="1" id="KW-0479">Metal-binding</keyword>
<dbReference type="InterPro" id="IPR007219">
    <property type="entry name" value="XnlR_reg_dom"/>
</dbReference>